<dbReference type="InterPro" id="IPR050281">
    <property type="entry name" value="Flavin_monoamine_oxidase"/>
</dbReference>
<evidence type="ECO:0000256" key="1">
    <source>
        <dbReference type="ARBA" id="ARBA00001974"/>
    </source>
</evidence>
<dbReference type="Proteomes" id="UP000204391">
    <property type="component" value="Chromosome"/>
</dbReference>
<dbReference type="Gene3D" id="3.90.660.10">
    <property type="match status" value="1"/>
</dbReference>
<evidence type="ECO:0000313" key="5">
    <source>
        <dbReference type="EMBL" id="ASN07403.1"/>
    </source>
</evidence>
<accession>A0A221MIB1</accession>
<sequence length="476" mass="53430">MLSIIRNGLPEASNPKKVTIIGAGMAGLVAASLLKDAGHHVTILEGNNRIGGRIYTVREPFTPGNYLDMGAMRFPETHPLVLEYIQKFDLPTNLFINTSANDLLFVNGILTTAAYYEKYPDVLQFPLPPEEQGKTARDLLLSAVQPFLNLYNNSNPEQQELLRKKFDRYSFDDFLRFNPLGNSLSSNAIRKIKVVLGIAGFPEYSFVDILLDIVGTVFDKDMKYYEVTGGNDLLPKSFFPQLQGNILFNQKVNQIIQKEDGVTVTACDLSTGDFHGFDADYTIVTVPYSVFQFIDVYPYHSFSYKKWKVIRELNFVSSVKIGLEFKSKFWEEAGVGNIITDFPTRYTYNPSHDIGVEGPGVMLASYSWGHNAMLWNSLDEEGRICEALDGLYKIYGDQVYTEFLQGATFSWSQNQFSAGCFTLFTPNQASDFGDAIFLPEGRVHFAGEHTSSFHGWVEGAIESGIRSAYEVNGRKD</sequence>
<feature type="domain" description="Amine oxidase" evidence="4">
    <location>
        <begin position="25"/>
        <end position="471"/>
    </location>
</feature>
<dbReference type="AlphaFoldDB" id="A0A221MIB1"/>
<reference evidence="5 6" key="1">
    <citation type="journal article" date="2003" name="Int. J. Syst. Evol. Microbiol.">
        <title>Virgibacillus carmonensis sp. nov., Virgibacillus necropolis sp. nov. and Virgibacillus picturae sp. nov., three novel species isolated from deteriorated mural paintings, transfer of the species of the genus salibacillus to Virgibacillus, as Virgibacillus marismortui comb. nov. and Virgibacillus salexigens comb. nov., and emended description of the genus Virgibacillus.</title>
        <authorList>
            <person name="Heyrman J."/>
            <person name="Logan N.A."/>
            <person name="Busse H.J."/>
            <person name="Balcaen A."/>
            <person name="Lebbe L."/>
            <person name="Rodriguez-Diaz M."/>
            <person name="Swings J."/>
            <person name="De Vos P."/>
        </authorList>
    </citation>
    <scope>NUCLEOTIDE SEQUENCE [LARGE SCALE GENOMIC DNA]</scope>
    <source>
        <strain evidence="5 6">LMG 19488</strain>
    </source>
</reference>
<dbReference type="Gene3D" id="1.10.405.10">
    <property type="entry name" value="Guanine Nucleotide Dissociation Inhibitor, domain 1"/>
    <property type="match status" value="1"/>
</dbReference>
<dbReference type="GO" id="GO:0009063">
    <property type="term" value="P:amino acid catabolic process"/>
    <property type="evidence" value="ECO:0007669"/>
    <property type="project" value="TreeGrafter"/>
</dbReference>
<feature type="binding site" evidence="3">
    <location>
        <position position="252"/>
    </location>
    <ligand>
        <name>FAD</name>
        <dbReference type="ChEBI" id="CHEBI:57692"/>
    </ligand>
</feature>
<dbReference type="PRINTS" id="PR00757">
    <property type="entry name" value="AMINEOXDASEF"/>
</dbReference>
<keyword evidence="6" id="KW-1185">Reference proteome</keyword>
<dbReference type="InterPro" id="IPR036188">
    <property type="entry name" value="FAD/NAD-bd_sf"/>
</dbReference>
<evidence type="ECO:0000256" key="2">
    <source>
        <dbReference type="ARBA" id="ARBA00023002"/>
    </source>
</evidence>
<name>A0A221MIB1_9BACI</name>
<dbReference type="PANTHER" id="PTHR10742:SF342">
    <property type="entry name" value="AMINE OXIDASE"/>
    <property type="match status" value="1"/>
</dbReference>
<feature type="binding site" evidence="3">
    <location>
        <position position="448"/>
    </location>
    <ligand>
        <name>FAD</name>
        <dbReference type="ChEBI" id="CHEBI:57692"/>
    </ligand>
</feature>
<feature type="binding site" evidence="3">
    <location>
        <begin position="70"/>
        <end position="73"/>
    </location>
    <ligand>
        <name>FAD</name>
        <dbReference type="ChEBI" id="CHEBI:57692"/>
    </ligand>
</feature>
<dbReference type="KEGG" id="vne:CFK40_13760"/>
<dbReference type="Pfam" id="PF01593">
    <property type="entry name" value="Amino_oxidase"/>
    <property type="match status" value="1"/>
</dbReference>
<protein>
    <submittedName>
        <fullName evidence="5">Amine oxidase</fullName>
    </submittedName>
</protein>
<dbReference type="Gene3D" id="3.50.50.60">
    <property type="entry name" value="FAD/NAD(P)-binding domain"/>
    <property type="match status" value="1"/>
</dbReference>
<dbReference type="OrthoDB" id="25353at2"/>
<dbReference type="SUPFAM" id="SSF54373">
    <property type="entry name" value="FAD-linked reductases, C-terminal domain"/>
    <property type="match status" value="1"/>
</dbReference>
<dbReference type="InterPro" id="IPR001613">
    <property type="entry name" value="Flavin_amine_oxidase"/>
</dbReference>
<evidence type="ECO:0000313" key="6">
    <source>
        <dbReference type="Proteomes" id="UP000204391"/>
    </source>
</evidence>
<keyword evidence="2" id="KW-0560">Oxidoreductase</keyword>
<feature type="binding site" evidence="3">
    <location>
        <position position="73"/>
    </location>
    <ligand>
        <name>substrate</name>
    </ligand>
</feature>
<evidence type="ECO:0000259" key="4">
    <source>
        <dbReference type="Pfam" id="PF01593"/>
    </source>
</evidence>
<dbReference type="InterPro" id="IPR002937">
    <property type="entry name" value="Amino_oxidase"/>
</dbReference>
<dbReference type="PANTHER" id="PTHR10742">
    <property type="entry name" value="FLAVIN MONOAMINE OXIDASE"/>
    <property type="match status" value="1"/>
</dbReference>
<organism evidence="5 6">
    <name type="scientific">Virgibacillus necropolis</name>
    <dbReference type="NCBI Taxonomy" id="163877"/>
    <lineage>
        <taxon>Bacteria</taxon>
        <taxon>Bacillati</taxon>
        <taxon>Bacillota</taxon>
        <taxon>Bacilli</taxon>
        <taxon>Bacillales</taxon>
        <taxon>Bacillaceae</taxon>
        <taxon>Virgibacillus</taxon>
    </lineage>
</organism>
<dbReference type="SUPFAM" id="SSF51905">
    <property type="entry name" value="FAD/NAD(P)-binding domain"/>
    <property type="match status" value="1"/>
</dbReference>
<comment type="cofactor">
    <cofactor evidence="1">
        <name>FAD</name>
        <dbReference type="ChEBI" id="CHEBI:57692"/>
    </cofactor>
</comment>
<dbReference type="EMBL" id="CP022437">
    <property type="protein sequence ID" value="ASN07403.1"/>
    <property type="molecule type" value="Genomic_DNA"/>
</dbReference>
<gene>
    <name evidence="5" type="ORF">CFK40_13760</name>
</gene>
<dbReference type="GO" id="GO:0001716">
    <property type="term" value="F:L-amino-acid oxidase activity"/>
    <property type="evidence" value="ECO:0007669"/>
    <property type="project" value="TreeGrafter"/>
</dbReference>
<evidence type="ECO:0000256" key="3">
    <source>
        <dbReference type="PIRSR" id="PIRSR601613-1"/>
    </source>
</evidence>
<proteinExistence type="predicted"/>